<dbReference type="AlphaFoldDB" id="A0A3B0JGH1"/>
<name>A0A3B0JGH1_DROGU</name>
<reference evidence="2" key="1">
    <citation type="submission" date="2018-01" db="EMBL/GenBank/DDBJ databases">
        <authorList>
            <person name="Alioto T."/>
            <person name="Alioto T."/>
        </authorList>
    </citation>
    <scope>NUCLEOTIDE SEQUENCE [LARGE SCALE GENOMIC DNA]</scope>
</reference>
<proteinExistence type="predicted"/>
<protein>
    <submittedName>
        <fullName evidence="1">Uncharacterized protein</fullName>
    </submittedName>
</protein>
<dbReference type="Proteomes" id="UP000268350">
    <property type="component" value="Unassembled WGS sequence"/>
</dbReference>
<evidence type="ECO:0000313" key="2">
    <source>
        <dbReference type="Proteomes" id="UP000268350"/>
    </source>
</evidence>
<evidence type="ECO:0000313" key="1">
    <source>
        <dbReference type="EMBL" id="SPP74450.1"/>
    </source>
</evidence>
<keyword evidence="2" id="KW-1185">Reference proteome</keyword>
<dbReference type="EMBL" id="OUUW01000001">
    <property type="protein sequence ID" value="SPP74450.1"/>
    <property type="molecule type" value="Genomic_DNA"/>
</dbReference>
<gene>
    <name evidence="1" type="ORF">DGUA_6G002086</name>
</gene>
<accession>A0A3B0JGH1</accession>
<sequence length="141" mass="15171">MGTPTTADGWQPVALQGGGGGGCFACAEVSQSESHSVPFRSRLKLIEAHRRPPTAGRLPLPAARYLRRLIASTSTSEALLQLSTLSQATGWISDRARLWAGVVCASLQLLRVNGQCSDLDWDWRKVSDSVALSQCPPWCGH</sequence>
<organism evidence="1 2">
    <name type="scientific">Drosophila guanche</name>
    <name type="common">Fruit fly</name>
    <dbReference type="NCBI Taxonomy" id="7266"/>
    <lineage>
        <taxon>Eukaryota</taxon>
        <taxon>Metazoa</taxon>
        <taxon>Ecdysozoa</taxon>
        <taxon>Arthropoda</taxon>
        <taxon>Hexapoda</taxon>
        <taxon>Insecta</taxon>
        <taxon>Pterygota</taxon>
        <taxon>Neoptera</taxon>
        <taxon>Endopterygota</taxon>
        <taxon>Diptera</taxon>
        <taxon>Brachycera</taxon>
        <taxon>Muscomorpha</taxon>
        <taxon>Ephydroidea</taxon>
        <taxon>Drosophilidae</taxon>
        <taxon>Drosophila</taxon>
        <taxon>Sophophora</taxon>
    </lineage>
</organism>